<proteinExistence type="predicted"/>
<dbReference type="Pfam" id="PF23561">
    <property type="entry name" value="zf-C2H2_15"/>
    <property type="match status" value="1"/>
</dbReference>
<keyword evidence="4" id="KW-0862">Zinc</keyword>
<dbReference type="InterPro" id="IPR056436">
    <property type="entry name" value="Znf-C2H2_ZIC1-5/GLI1-3-like"/>
</dbReference>
<evidence type="ECO:0000256" key="1">
    <source>
        <dbReference type="ARBA" id="ARBA00022723"/>
    </source>
</evidence>
<keyword evidence="1" id="KW-0479">Metal-binding</keyword>
<dbReference type="AlphaFoldDB" id="A0A1Y2BCY7"/>
<dbReference type="Proteomes" id="UP000193642">
    <property type="component" value="Unassembled WGS sequence"/>
</dbReference>
<evidence type="ECO:0000256" key="4">
    <source>
        <dbReference type="ARBA" id="ARBA00022833"/>
    </source>
</evidence>
<keyword evidence="2" id="KW-0677">Repeat</keyword>
<dbReference type="OrthoDB" id="6155966at2759"/>
<dbReference type="Gene3D" id="3.30.160.60">
    <property type="entry name" value="Classic Zinc Finger"/>
    <property type="match status" value="2"/>
</dbReference>
<evidence type="ECO:0000313" key="7">
    <source>
        <dbReference type="Proteomes" id="UP000193642"/>
    </source>
</evidence>
<name>A0A1Y2BCY7_9FUNG</name>
<keyword evidence="3" id="KW-0863">Zinc-finger</keyword>
<evidence type="ECO:0000313" key="6">
    <source>
        <dbReference type="EMBL" id="ORY32699.1"/>
    </source>
</evidence>
<dbReference type="GO" id="GO:0008270">
    <property type="term" value="F:zinc ion binding"/>
    <property type="evidence" value="ECO:0007669"/>
    <property type="project" value="UniProtKB-KW"/>
</dbReference>
<keyword evidence="7" id="KW-1185">Reference proteome</keyword>
<comment type="caution">
    <text evidence="6">The sequence shown here is derived from an EMBL/GenBank/DDBJ whole genome shotgun (WGS) entry which is preliminary data.</text>
</comment>
<protein>
    <recommendedName>
        <fullName evidence="5">ZIC1-5/GLI1-3like C2H2 zinc finger domain-containing protein</fullName>
    </recommendedName>
</protein>
<reference evidence="6 7" key="1">
    <citation type="submission" date="2016-07" db="EMBL/GenBank/DDBJ databases">
        <title>Pervasive Adenine N6-methylation of Active Genes in Fungi.</title>
        <authorList>
            <consortium name="DOE Joint Genome Institute"/>
            <person name="Mondo S.J."/>
            <person name="Dannebaum R.O."/>
            <person name="Kuo R.C."/>
            <person name="Labutti K."/>
            <person name="Haridas S."/>
            <person name="Kuo A."/>
            <person name="Salamov A."/>
            <person name="Ahrendt S.R."/>
            <person name="Lipzen A."/>
            <person name="Sullivan W."/>
            <person name="Andreopoulos W.B."/>
            <person name="Clum A."/>
            <person name="Lindquist E."/>
            <person name="Daum C."/>
            <person name="Ramamoorthy G.K."/>
            <person name="Gryganskyi A."/>
            <person name="Culley D."/>
            <person name="Magnuson J.K."/>
            <person name="James T.Y."/>
            <person name="O'Malley M.A."/>
            <person name="Stajich J.E."/>
            <person name="Spatafora J.W."/>
            <person name="Visel A."/>
            <person name="Grigoriev I.V."/>
        </authorList>
    </citation>
    <scope>NUCLEOTIDE SEQUENCE [LARGE SCALE GENOMIC DNA]</scope>
    <source>
        <strain evidence="6 7">JEL800</strain>
    </source>
</reference>
<dbReference type="EMBL" id="MCGO01000070">
    <property type="protein sequence ID" value="ORY32699.1"/>
    <property type="molecule type" value="Genomic_DNA"/>
</dbReference>
<organism evidence="6 7">
    <name type="scientific">Rhizoclosmatium globosum</name>
    <dbReference type="NCBI Taxonomy" id="329046"/>
    <lineage>
        <taxon>Eukaryota</taxon>
        <taxon>Fungi</taxon>
        <taxon>Fungi incertae sedis</taxon>
        <taxon>Chytridiomycota</taxon>
        <taxon>Chytridiomycota incertae sedis</taxon>
        <taxon>Chytridiomycetes</taxon>
        <taxon>Chytridiales</taxon>
        <taxon>Chytriomycetaceae</taxon>
        <taxon>Rhizoclosmatium</taxon>
    </lineage>
</organism>
<evidence type="ECO:0000256" key="2">
    <source>
        <dbReference type="ARBA" id="ARBA00022737"/>
    </source>
</evidence>
<evidence type="ECO:0000256" key="3">
    <source>
        <dbReference type="ARBA" id="ARBA00022771"/>
    </source>
</evidence>
<evidence type="ECO:0000259" key="5">
    <source>
        <dbReference type="Pfam" id="PF23561"/>
    </source>
</evidence>
<feature type="domain" description="ZIC1-5/GLI1-3like C2H2 zinc finger" evidence="5">
    <location>
        <begin position="68"/>
        <end position="93"/>
    </location>
</feature>
<sequence length="110" mass="12753">MSEPQSFPATYPLDNACDFTCHWSPTTQNQHTIQCNLQFSTAADLHQHLAEAHIPPVRKDNTRTLHICHWLNCKRGNNPFKKRDQLLTHCRSHLTYPKHACGECSAQFKW</sequence>
<gene>
    <name evidence="6" type="ORF">BCR33DRAFT_532798</name>
</gene>
<accession>A0A1Y2BCY7</accession>